<gene>
    <name evidence="1" type="ORF">MYCIT1_LOCUS13939</name>
</gene>
<comment type="caution">
    <text evidence="1">The sequence shown here is derived from an EMBL/GenBank/DDBJ whole genome shotgun (WGS) entry which is preliminary data.</text>
</comment>
<evidence type="ECO:0000313" key="1">
    <source>
        <dbReference type="EMBL" id="CAK5269888.1"/>
    </source>
</evidence>
<dbReference type="AlphaFoldDB" id="A0AAD2Q2U2"/>
<reference evidence="1" key="1">
    <citation type="submission" date="2023-11" db="EMBL/GenBank/DDBJ databases">
        <authorList>
            <person name="De Vega J J."/>
            <person name="De Vega J J."/>
        </authorList>
    </citation>
    <scope>NUCLEOTIDE SEQUENCE</scope>
</reference>
<feature type="non-terminal residue" evidence="1">
    <location>
        <position position="66"/>
    </location>
</feature>
<protein>
    <submittedName>
        <fullName evidence="1">Uncharacterized protein</fullName>
    </submittedName>
</protein>
<accession>A0AAD2Q2U2</accession>
<proteinExistence type="predicted"/>
<name>A0AAD2Q2U2_9AGAR</name>
<dbReference type="Proteomes" id="UP001295794">
    <property type="component" value="Unassembled WGS sequence"/>
</dbReference>
<sequence>GCRHFTALATRVLQNYQWPFPAMCNAPPDHHSHRRLFECWQKTFIKEWDLLSDTSMHPITIQHLRN</sequence>
<dbReference type="EMBL" id="CAVNYO010000156">
    <property type="protein sequence ID" value="CAK5269888.1"/>
    <property type="molecule type" value="Genomic_DNA"/>
</dbReference>
<keyword evidence="2" id="KW-1185">Reference proteome</keyword>
<organism evidence="1 2">
    <name type="scientific">Mycena citricolor</name>
    <dbReference type="NCBI Taxonomy" id="2018698"/>
    <lineage>
        <taxon>Eukaryota</taxon>
        <taxon>Fungi</taxon>
        <taxon>Dikarya</taxon>
        <taxon>Basidiomycota</taxon>
        <taxon>Agaricomycotina</taxon>
        <taxon>Agaricomycetes</taxon>
        <taxon>Agaricomycetidae</taxon>
        <taxon>Agaricales</taxon>
        <taxon>Marasmiineae</taxon>
        <taxon>Mycenaceae</taxon>
        <taxon>Mycena</taxon>
    </lineage>
</organism>
<evidence type="ECO:0000313" key="2">
    <source>
        <dbReference type="Proteomes" id="UP001295794"/>
    </source>
</evidence>